<evidence type="ECO:0000313" key="4">
    <source>
        <dbReference type="Proteomes" id="UP000676325"/>
    </source>
</evidence>
<sequence length="309" mass="32833">MRFNPPPNWPRFPNGWTPPEGWQPDPLWPQPPFGWPLWVEEEDTFVISAAPPPIQPGTPYMPYPNAYTHYASMSSAREPWHKRTVTVVLFLVFFFPVGLVLLWQRQDWSAQRRWAITGVTAIVVLIALASPNSQSQTTVQVTPMAGSGTSAPASSAAAGSPSSRATAQPNASQSAAVVGRPSRSASVAATPSQSASTSSAAVVAAPTKTTAAPTTHSAKPSPAPTTHSASHTPSTCGAPSNPFGYNFCGNGAHVTSPPLNVCDYFNCIDNFWNGNGYMVECNDGMYSMSGGLRGACSYHEGEERAVYSG</sequence>
<keyword evidence="2" id="KW-0472">Membrane</keyword>
<dbReference type="RefSeq" id="WP_212520193.1">
    <property type="nucleotide sequence ID" value="NZ_JAGSOH010000073.1"/>
</dbReference>
<feature type="region of interest" description="Disordered" evidence="1">
    <location>
        <begin position="139"/>
        <end position="235"/>
    </location>
</feature>
<keyword evidence="2" id="KW-1133">Transmembrane helix</keyword>
<feature type="compositionally biased region" description="Low complexity" evidence="1">
    <location>
        <begin position="145"/>
        <end position="167"/>
    </location>
</feature>
<gene>
    <name evidence="3" type="ORF">KDK95_22310</name>
</gene>
<keyword evidence="2" id="KW-0812">Transmembrane</keyword>
<keyword evidence="4" id="KW-1185">Reference proteome</keyword>
<evidence type="ECO:0000256" key="1">
    <source>
        <dbReference type="SAM" id="MobiDB-lite"/>
    </source>
</evidence>
<proteinExistence type="predicted"/>
<feature type="transmembrane region" description="Helical" evidence="2">
    <location>
        <begin position="84"/>
        <end position="102"/>
    </location>
</feature>
<evidence type="ECO:0000313" key="3">
    <source>
        <dbReference type="EMBL" id="MBR7829057.1"/>
    </source>
</evidence>
<accession>A0A941EEL7</accession>
<dbReference type="Proteomes" id="UP000676325">
    <property type="component" value="Unassembled WGS sequence"/>
</dbReference>
<protein>
    <submittedName>
        <fullName evidence="3">Uncharacterized protein</fullName>
    </submittedName>
</protein>
<dbReference type="EMBL" id="JAGSOH010000073">
    <property type="protein sequence ID" value="MBR7829057.1"/>
    <property type="molecule type" value="Genomic_DNA"/>
</dbReference>
<feature type="compositionally biased region" description="Low complexity" evidence="1">
    <location>
        <begin position="184"/>
        <end position="235"/>
    </location>
</feature>
<name>A0A941EEL7_9ACTN</name>
<evidence type="ECO:0000256" key="2">
    <source>
        <dbReference type="SAM" id="Phobius"/>
    </source>
</evidence>
<organism evidence="3 4">
    <name type="scientific">Actinospica acidithermotolerans</name>
    <dbReference type="NCBI Taxonomy" id="2828514"/>
    <lineage>
        <taxon>Bacteria</taxon>
        <taxon>Bacillati</taxon>
        <taxon>Actinomycetota</taxon>
        <taxon>Actinomycetes</taxon>
        <taxon>Catenulisporales</taxon>
        <taxon>Actinospicaceae</taxon>
        <taxon>Actinospica</taxon>
    </lineage>
</organism>
<reference evidence="3" key="1">
    <citation type="submission" date="2021-04" db="EMBL/GenBank/DDBJ databases">
        <title>Genome based classification of Actinospica acidithermotolerans sp. nov., an actinobacterium isolated from an Indonesian hot spring.</title>
        <authorList>
            <person name="Kusuma A.B."/>
            <person name="Putra K.E."/>
            <person name="Nafisah S."/>
            <person name="Loh J."/>
            <person name="Nouioui I."/>
            <person name="Goodfellow M."/>
        </authorList>
    </citation>
    <scope>NUCLEOTIDE SEQUENCE</scope>
    <source>
        <strain evidence="3">MGRD01-02</strain>
    </source>
</reference>
<dbReference type="AlphaFoldDB" id="A0A941EEL7"/>
<comment type="caution">
    <text evidence="3">The sequence shown here is derived from an EMBL/GenBank/DDBJ whole genome shotgun (WGS) entry which is preliminary data.</text>
</comment>